<evidence type="ECO:0000256" key="1">
    <source>
        <dbReference type="ARBA" id="ARBA00004323"/>
    </source>
</evidence>
<evidence type="ECO:0000256" key="11">
    <source>
        <dbReference type="SAM" id="SignalP"/>
    </source>
</evidence>
<proteinExistence type="inferred from homology"/>
<keyword evidence="4" id="KW-0808">Transferase</keyword>
<evidence type="ECO:0000256" key="8">
    <source>
        <dbReference type="ARBA" id="ARBA00023034"/>
    </source>
</evidence>
<comment type="subcellular location">
    <subcellularLocation>
        <location evidence="1">Golgi apparatus membrane</location>
        <topology evidence="1">Single-pass type II membrane protein</topology>
    </subcellularLocation>
</comment>
<keyword evidence="3" id="KW-0328">Glycosyltransferase</keyword>
<dbReference type="RefSeq" id="XP_007509133.1">
    <property type="nucleotide sequence ID" value="XM_007509071.1"/>
</dbReference>
<dbReference type="InterPro" id="IPR038578">
    <property type="entry name" value="GT29-like_sf"/>
</dbReference>
<evidence type="ECO:0000256" key="3">
    <source>
        <dbReference type="ARBA" id="ARBA00022676"/>
    </source>
</evidence>
<dbReference type="Proteomes" id="UP000198341">
    <property type="component" value="Chromosome 14"/>
</dbReference>
<protein>
    <submittedName>
        <fullName evidence="12">Beta-galactoside alpha 2,6-sialyltransferase ST6Gal II</fullName>
    </submittedName>
</protein>
<dbReference type="OrthoDB" id="10264956at2759"/>
<dbReference type="EMBL" id="FO082265">
    <property type="protein sequence ID" value="CCO19590.1"/>
    <property type="molecule type" value="Genomic_DNA"/>
</dbReference>
<keyword evidence="6" id="KW-0735">Signal-anchor</keyword>
<name>K8F448_9CHLO</name>
<reference evidence="12 13" key="1">
    <citation type="submission" date="2011-10" db="EMBL/GenBank/DDBJ databases">
        <authorList>
            <person name="Genoscope - CEA"/>
        </authorList>
    </citation>
    <scope>NUCLEOTIDE SEQUENCE [LARGE SCALE GENOMIC DNA]</scope>
    <source>
        <strain evidence="12 13">RCC 1105</strain>
    </source>
</reference>
<dbReference type="PANTHER" id="PTHR11987:SF36">
    <property type="entry name" value="SIA-ALPHA-2,3-GAL-BETA-1,4-GLCNAC-R:ALPHA 2,8-SIALYLTRANSFERASE"/>
    <property type="match status" value="1"/>
</dbReference>
<evidence type="ECO:0000256" key="7">
    <source>
        <dbReference type="ARBA" id="ARBA00022989"/>
    </source>
</evidence>
<keyword evidence="5" id="KW-0812">Transmembrane</keyword>
<sequence length="413" mass="46880">MYCFQLIFLALCSLMIASFQLDVRKIGELGILSRDFSQKPFWQSSEEIQDRLSSEGQFHMSDSVVDTSLEEEIETLEEKNSKRQSSSSGPMKLKLQHNDSEIIVRQKALRRWPPPHCKGSYPAYPPKVKNIEYEKSTESSRRRLLSEAPTELLLDKNPPDVKFQAEIYNYIRNFMASPTPCSYRNCPEIIDDSGEGKLPIYPWPCIFRTRNEQCSFKEEGKYKLPPALEKDSLGSCAFIGTGDQLLQAKFGDEIDAHDTVIRYNTPIKGYEKNVGTKTTLMFVKGHYKTSAKPKLGYFDAKVPLPKGSNVYAIDTDVGMRPMRTLRNELVNIWLKRNKIKDGKPAAGLMRTQMLIKSGLCTSVDLYGFSTKGSVRSGKYFDKKAIVTKGHTIDWDGWILSAMMDLGYICVYGS</sequence>
<keyword evidence="9" id="KW-0472">Membrane</keyword>
<evidence type="ECO:0000313" key="12">
    <source>
        <dbReference type="EMBL" id="CCO19590.1"/>
    </source>
</evidence>
<keyword evidence="13" id="KW-1185">Reference proteome</keyword>
<organism evidence="12 13">
    <name type="scientific">Bathycoccus prasinos</name>
    <dbReference type="NCBI Taxonomy" id="41875"/>
    <lineage>
        <taxon>Eukaryota</taxon>
        <taxon>Viridiplantae</taxon>
        <taxon>Chlorophyta</taxon>
        <taxon>Mamiellophyceae</taxon>
        <taxon>Mamiellales</taxon>
        <taxon>Bathycoccaceae</taxon>
        <taxon>Bathycoccus</taxon>
    </lineage>
</organism>
<evidence type="ECO:0000256" key="2">
    <source>
        <dbReference type="ARBA" id="ARBA00006003"/>
    </source>
</evidence>
<evidence type="ECO:0000256" key="10">
    <source>
        <dbReference type="ARBA" id="ARBA00023180"/>
    </source>
</evidence>
<dbReference type="GeneID" id="19011835"/>
<dbReference type="InterPro" id="IPR050943">
    <property type="entry name" value="Glycosyltr_29_Sialyltrsf"/>
</dbReference>
<gene>
    <name evidence="12" type="ordered locus">Bathy14g02520</name>
</gene>
<evidence type="ECO:0000256" key="5">
    <source>
        <dbReference type="ARBA" id="ARBA00022692"/>
    </source>
</evidence>
<evidence type="ECO:0000256" key="4">
    <source>
        <dbReference type="ARBA" id="ARBA00022679"/>
    </source>
</evidence>
<dbReference type="GO" id="GO:0000139">
    <property type="term" value="C:Golgi membrane"/>
    <property type="evidence" value="ECO:0007669"/>
    <property type="project" value="UniProtKB-SubCell"/>
</dbReference>
<keyword evidence="8" id="KW-0333">Golgi apparatus</keyword>
<evidence type="ECO:0000313" key="13">
    <source>
        <dbReference type="Proteomes" id="UP000198341"/>
    </source>
</evidence>
<dbReference type="PANTHER" id="PTHR11987">
    <property type="entry name" value="ALPHA-2,8-SIALYLTRANSFERASE"/>
    <property type="match status" value="1"/>
</dbReference>
<keyword evidence="11" id="KW-0732">Signal</keyword>
<evidence type="ECO:0000256" key="6">
    <source>
        <dbReference type="ARBA" id="ARBA00022968"/>
    </source>
</evidence>
<dbReference type="eggNOG" id="KOG2692">
    <property type="taxonomic scope" value="Eukaryota"/>
</dbReference>
<dbReference type="KEGG" id="bpg:Bathy14g02520"/>
<comment type="similarity">
    <text evidence="2">Belongs to the glycosyltransferase 29 family.</text>
</comment>
<evidence type="ECO:0000256" key="9">
    <source>
        <dbReference type="ARBA" id="ARBA00023136"/>
    </source>
</evidence>
<dbReference type="Pfam" id="PF00777">
    <property type="entry name" value="Glyco_transf_29"/>
    <property type="match status" value="1"/>
</dbReference>
<dbReference type="GO" id="GO:0008373">
    <property type="term" value="F:sialyltransferase activity"/>
    <property type="evidence" value="ECO:0007669"/>
    <property type="project" value="InterPro"/>
</dbReference>
<dbReference type="AlphaFoldDB" id="K8F448"/>
<dbReference type="InterPro" id="IPR001675">
    <property type="entry name" value="Glyco_trans_29"/>
</dbReference>
<feature type="signal peptide" evidence="11">
    <location>
        <begin position="1"/>
        <end position="18"/>
    </location>
</feature>
<keyword evidence="7" id="KW-1133">Transmembrane helix</keyword>
<dbReference type="Gene3D" id="3.90.1480.20">
    <property type="entry name" value="Glycosyl transferase family 29"/>
    <property type="match status" value="1"/>
</dbReference>
<keyword evidence="10" id="KW-0325">Glycoprotein</keyword>
<feature type="chain" id="PRO_5003919720" evidence="11">
    <location>
        <begin position="19"/>
        <end position="413"/>
    </location>
</feature>
<accession>K8F448</accession>